<organism evidence="1 2">
    <name type="scientific">Carboxylicivirga mesophila</name>
    <dbReference type="NCBI Taxonomy" id="1166478"/>
    <lineage>
        <taxon>Bacteria</taxon>
        <taxon>Pseudomonadati</taxon>
        <taxon>Bacteroidota</taxon>
        <taxon>Bacteroidia</taxon>
        <taxon>Marinilabiliales</taxon>
        <taxon>Marinilabiliaceae</taxon>
        <taxon>Carboxylicivirga</taxon>
    </lineage>
</organism>
<dbReference type="InterPro" id="IPR032466">
    <property type="entry name" value="Metal_Hydrolase"/>
</dbReference>
<dbReference type="Gene3D" id="3.20.20.140">
    <property type="entry name" value="Metal-dependent hydrolases"/>
    <property type="match status" value="1"/>
</dbReference>
<proteinExistence type="predicted"/>
<dbReference type="Pfam" id="PF01026">
    <property type="entry name" value="TatD_DNase"/>
    <property type="match status" value="1"/>
</dbReference>
<dbReference type="PANTHER" id="PTHR46124">
    <property type="entry name" value="D-AMINOACYL-TRNA DEACYLASE"/>
    <property type="match status" value="1"/>
</dbReference>
<dbReference type="EMBL" id="JAGUCN010000016">
    <property type="protein sequence ID" value="MBS2212560.1"/>
    <property type="molecule type" value="Genomic_DNA"/>
</dbReference>
<dbReference type="SUPFAM" id="SSF51556">
    <property type="entry name" value="Metallo-dependent hydrolases"/>
    <property type="match status" value="1"/>
</dbReference>
<keyword evidence="2" id="KW-1185">Reference proteome</keyword>
<name>A0ABS5KC46_9BACT</name>
<comment type="caution">
    <text evidence="1">The sequence shown here is derived from an EMBL/GenBank/DDBJ whole genome shotgun (WGS) entry which is preliminary data.</text>
</comment>
<keyword evidence="1" id="KW-0378">Hydrolase</keyword>
<dbReference type="PIRSF" id="PIRSF005902">
    <property type="entry name" value="DNase_TatD"/>
    <property type="match status" value="1"/>
</dbReference>
<dbReference type="InterPro" id="IPR001130">
    <property type="entry name" value="TatD-like"/>
</dbReference>
<accession>A0ABS5KC46</accession>
<dbReference type="RefSeq" id="WP_212229289.1">
    <property type="nucleotide sequence ID" value="NZ_JAGUCN010000016.1"/>
</dbReference>
<evidence type="ECO:0000313" key="2">
    <source>
        <dbReference type="Proteomes" id="UP000721861"/>
    </source>
</evidence>
<reference evidence="1 2" key="1">
    <citation type="journal article" date="2014" name="Int. J. Syst. Evol. Microbiol.">
        <title>Carboxylicivirga gen. nov. in the family Marinilabiliaceae with two novel species, Carboxylicivirga mesophila sp. nov. and Carboxylicivirga taeanensis sp. nov., and reclassification of Cytophaga fermentans as Saccharicrinis fermentans gen. nov., comb. nov.</title>
        <authorList>
            <person name="Yang S.H."/>
            <person name="Seo H.S."/>
            <person name="Woo J.H."/>
            <person name="Oh H.M."/>
            <person name="Jang H."/>
            <person name="Lee J.H."/>
            <person name="Kim S.J."/>
            <person name="Kwon K.K."/>
        </authorList>
    </citation>
    <scope>NUCLEOTIDE SEQUENCE [LARGE SCALE GENOMIC DNA]</scope>
    <source>
        <strain evidence="1 2">JCM 18290</strain>
    </source>
</reference>
<sequence length="224" mass="25854">MYINIHTHHPTKSIHIKEVVNMDASSIYHKQESTLLHSTGLHPWHINQSSKELLNRIKPHENLLAIGECGLDKLRGPDLSIQKEVFIAQIELSEHLRLPLIIHCVKAYSEIIKIRKDICPAQAWIFHGFNASKETMEQALKHGFYFSVGASLLKKHSKVSQSLPFIPHNRLFLETDDNPQLCIESIYEKASHVLNLELIQLQEIIQDNFKHLFNVDTRNHQSIK</sequence>
<dbReference type="PANTHER" id="PTHR46124:SF2">
    <property type="entry name" value="D-AMINOACYL-TRNA DEACYLASE"/>
    <property type="match status" value="1"/>
</dbReference>
<dbReference type="GO" id="GO:0016787">
    <property type="term" value="F:hydrolase activity"/>
    <property type="evidence" value="ECO:0007669"/>
    <property type="project" value="UniProtKB-KW"/>
</dbReference>
<gene>
    <name evidence="1" type="ORF">KEM09_14175</name>
</gene>
<dbReference type="Proteomes" id="UP000721861">
    <property type="component" value="Unassembled WGS sequence"/>
</dbReference>
<protein>
    <submittedName>
        <fullName evidence="1">TatD family hydrolase</fullName>
    </submittedName>
</protein>
<evidence type="ECO:0000313" key="1">
    <source>
        <dbReference type="EMBL" id="MBS2212560.1"/>
    </source>
</evidence>